<comment type="similarity">
    <text evidence="13">In the C-terminal section; belongs to the IspF family.</text>
</comment>
<keyword evidence="12 13" id="KW-0511">Multifunctional enzyme</keyword>
<dbReference type="GO" id="GO:0019288">
    <property type="term" value="P:isopentenyl diphosphate biosynthetic process, methylerythritol 4-phosphate pathway"/>
    <property type="evidence" value="ECO:0007669"/>
    <property type="project" value="UniProtKB-UniRule"/>
</dbReference>
<dbReference type="InterPro" id="IPR034683">
    <property type="entry name" value="IspD/TarI"/>
</dbReference>
<dbReference type="InterPro" id="IPR018294">
    <property type="entry name" value="ISPD_synthase_CS"/>
</dbReference>
<feature type="binding site" evidence="13">
    <location>
        <begin position="270"/>
        <end position="271"/>
    </location>
    <ligand>
        <name>4-CDP-2-C-methyl-D-erythritol 2-phosphate</name>
        <dbReference type="ChEBI" id="CHEBI:57919"/>
    </ligand>
</feature>
<dbReference type="PATRIC" id="fig|1560234.3.peg.2561"/>
<feature type="binding site" evidence="13">
    <location>
        <begin position="244"/>
        <end position="246"/>
    </location>
    <ligand>
        <name>4-CDP-2-C-methyl-D-erythritol 2-phosphate</name>
        <dbReference type="ChEBI" id="CHEBI:57919"/>
    </ligand>
</feature>
<dbReference type="InterPro" id="IPR026596">
    <property type="entry name" value="IspD/F"/>
</dbReference>
<evidence type="ECO:0000259" key="14">
    <source>
        <dbReference type="Pfam" id="PF02542"/>
    </source>
</evidence>
<keyword evidence="8 13" id="KW-0548">Nucleotidyltransferase</keyword>
<dbReference type="PROSITE" id="PS01350">
    <property type="entry name" value="ISPF"/>
    <property type="match status" value="1"/>
</dbReference>
<keyword evidence="9 13" id="KW-0479">Metal-binding</keyword>
<feature type="binding site" evidence="13">
    <location>
        <position position="278"/>
    </location>
    <ligand>
        <name>a divalent metal cation</name>
        <dbReference type="ChEBI" id="CHEBI:60240"/>
    </ligand>
</feature>
<keyword evidence="16" id="KW-1185">Reference proteome</keyword>
<protein>
    <recommendedName>
        <fullName evidence="13">Bifunctional enzyme IspD/IspF</fullName>
    </recommendedName>
    <domain>
        <recommendedName>
            <fullName evidence="13">2-C-methyl-D-erythritol 4-phosphate cytidylyltransferase</fullName>
            <ecNumber evidence="13">2.7.7.60</ecNumber>
        </recommendedName>
        <alternativeName>
            <fullName evidence="13">4-diphosphocytidyl-2C-methyl-D-erythritol synthase</fullName>
        </alternativeName>
        <alternativeName>
            <fullName evidence="13">MEP cytidylyltransferase</fullName>
            <shortName evidence="13">MCT</shortName>
        </alternativeName>
    </domain>
    <domain>
        <recommendedName>
            <fullName evidence="13">2-C-methyl-D-erythritol 2,4-cyclodiphosphate synthase</fullName>
            <shortName evidence="13">MECDP-synthase</shortName>
            <shortName evidence="13">MECPP-synthase</shortName>
            <shortName evidence="13">MECPS</shortName>
            <ecNumber evidence="13">4.6.1.12</ecNumber>
        </recommendedName>
    </domain>
</protein>
<feature type="binding site" evidence="13">
    <location>
        <begin position="368"/>
        <end position="371"/>
    </location>
    <ligand>
        <name>4-CDP-2-C-methyl-D-erythritol 2-phosphate</name>
        <dbReference type="ChEBI" id="CHEBI:57919"/>
    </ligand>
</feature>
<evidence type="ECO:0000256" key="12">
    <source>
        <dbReference type="ARBA" id="ARBA00023268"/>
    </source>
</evidence>
<comment type="caution">
    <text evidence="13">Lacks conserved residue(s) required for the propagation of feature annotation.</text>
</comment>
<dbReference type="AlphaFoldDB" id="A0A1B7XJL7"/>
<dbReference type="NCBIfam" id="TIGR00453">
    <property type="entry name" value="ispD"/>
    <property type="match status" value="1"/>
</dbReference>
<dbReference type="GO" id="GO:0008685">
    <property type="term" value="F:2-C-methyl-D-erythritol 2,4-cyclodiphosphate synthase activity"/>
    <property type="evidence" value="ECO:0007669"/>
    <property type="project" value="UniProtKB-UniRule"/>
</dbReference>
<keyword evidence="11 13" id="KW-0456">Lyase</keyword>
<organism evidence="15 16">
    <name type="scientific">Halodesulfovibrio spirochaetisodalis</name>
    <dbReference type="NCBI Taxonomy" id="1560234"/>
    <lineage>
        <taxon>Bacteria</taxon>
        <taxon>Pseudomonadati</taxon>
        <taxon>Thermodesulfobacteriota</taxon>
        <taxon>Desulfovibrionia</taxon>
        <taxon>Desulfovibrionales</taxon>
        <taxon>Desulfovibrionaceae</taxon>
        <taxon>Halodesulfovibrio</taxon>
    </lineage>
</organism>
<dbReference type="PROSITE" id="PS01295">
    <property type="entry name" value="ISPD"/>
    <property type="match status" value="1"/>
</dbReference>
<comment type="function">
    <text evidence="13">Bifunctional enzyme that catalyzes the formation of 4-diphosphocytidyl-2-C-methyl-D-erythritol from CTP and 2-C-methyl-D-erythritol 4-phosphate (MEP) (IspD), and catalyzes the conversion of 4-diphosphocytidyl-2-C-methyl-D-erythritol 2-phosphate (CDP-ME2P) to 2-C-methyl-D-erythritol 2,4-cyclodiphosphate (ME-CPP) with a corresponding release of cytidine 5-monophosphate (CMP) (IspF).</text>
</comment>
<comment type="cofactor">
    <cofactor evidence="3 13">
        <name>a divalent metal cation</name>
        <dbReference type="ChEBI" id="CHEBI:60240"/>
    </cofactor>
</comment>
<dbReference type="UniPathway" id="UPA00056">
    <property type="reaction ID" value="UER00093"/>
</dbReference>
<dbReference type="SUPFAM" id="SSF53448">
    <property type="entry name" value="Nucleotide-diphospho-sugar transferases"/>
    <property type="match status" value="1"/>
</dbReference>
<dbReference type="Pfam" id="PF01128">
    <property type="entry name" value="IspD"/>
    <property type="match status" value="1"/>
</dbReference>
<dbReference type="PANTHER" id="PTHR43181">
    <property type="entry name" value="2-C-METHYL-D-ERYTHRITOL 2,4-CYCLODIPHOSPHATE SYNTHASE, CHLOROPLASTIC"/>
    <property type="match status" value="1"/>
</dbReference>
<keyword evidence="10 13" id="KW-0414">Isoprene biosynthesis</keyword>
<name>A0A1B7XJL7_9BACT</name>
<dbReference type="GO" id="GO:0016114">
    <property type="term" value="P:terpenoid biosynthetic process"/>
    <property type="evidence" value="ECO:0007669"/>
    <property type="project" value="InterPro"/>
</dbReference>
<evidence type="ECO:0000256" key="3">
    <source>
        <dbReference type="ARBA" id="ARBA00001968"/>
    </source>
</evidence>
<dbReference type="InterPro" id="IPR036571">
    <property type="entry name" value="MECDP_synthase_sf"/>
</dbReference>
<dbReference type="RefSeq" id="WP_066852613.1">
    <property type="nucleotide sequence ID" value="NZ_JXMS01000004.1"/>
</dbReference>
<keyword evidence="7 13" id="KW-0808">Transferase</keyword>
<dbReference type="GO" id="GO:0050518">
    <property type="term" value="F:2-C-methyl-D-erythritol 4-phosphate cytidylyltransferase activity"/>
    <property type="evidence" value="ECO:0007669"/>
    <property type="project" value="UniProtKB-UniRule"/>
</dbReference>
<comment type="catalytic activity">
    <reaction evidence="1 13">
        <text>4-CDP-2-C-methyl-D-erythritol 2-phosphate = 2-C-methyl-D-erythritol 2,4-cyclic diphosphate + CMP</text>
        <dbReference type="Rhea" id="RHEA:23864"/>
        <dbReference type="ChEBI" id="CHEBI:57919"/>
        <dbReference type="ChEBI" id="CHEBI:58483"/>
        <dbReference type="ChEBI" id="CHEBI:60377"/>
        <dbReference type="EC" id="4.6.1.12"/>
    </reaction>
</comment>
<dbReference type="Gene3D" id="3.30.1330.50">
    <property type="entry name" value="2-C-methyl-D-erythritol 2,4-cyclodiphosphate synthase"/>
    <property type="match status" value="1"/>
</dbReference>
<feature type="binding site" evidence="13">
    <location>
        <begin position="292"/>
        <end position="294"/>
    </location>
    <ligand>
        <name>4-CDP-2-C-methyl-D-erythritol 2-phosphate</name>
        <dbReference type="ChEBI" id="CHEBI:57919"/>
    </ligand>
</feature>
<evidence type="ECO:0000256" key="5">
    <source>
        <dbReference type="ARBA" id="ARBA00004787"/>
    </source>
</evidence>
<proteinExistence type="inferred from homology"/>
<dbReference type="CDD" id="cd02516">
    <property type="entry name" value="CDP-ME_synthetase"/>
    <property type="match status" value="1"/>
</dbReference>
<evidence type="ECO:0000313" key="15">
    <source>
        <dbReference type="EMBL" id="OBQ55696.1"/>
    </source>
</evidence>
<dbReference type="EC" id="2.7.7.60" evidence="13"/>
<sequence length="393" mass="42820">MHCWSIILAAGSGTRLSAATNGIKKQFLTWKGAPLFWHSAITFSHTSRMRGLVFVFPEEELEEATDMLTKLDFGRRLGLPWKVVAGGARRQDSVYNGLQELPSSCTHVLVHDAARPFFSASLSNAILDVLTSGSNAVIPTLPVTDTIKVVSENTVDHTLDRSTLQACQTPQGFDKNMLLDVHTKCNEEGWEVTDDASIAEQAGFSVTTVSGETSNIKITNPEDLAMIEQKQATMPVPVTGWGYDVHRYGEGRPMKLGGIPIQGGPEVVAHSDGDVLLHALCDALLGCMGEGDIGEHFPDSSEQFNNISSGVLLNEVYDKFLQKGYTLTNVDLTIIAQVPRLVPWKPQIKKNICRMLKLNDEQVNVKATTEEKLGFTGEKKGIKAVAAVMALRG</sequence>
<comment type="similarity">
    <text evidence="6">Belongs to the IspD/TarI cytidylyltransferase family. IspD subfamily.</text>
</comment>
<evidence type="ECO:0000313" key="16">
    <source>
        <dbReference type="Proteomes" id="UP000091979"/>
    </source>
</evidence>
<comment type="pathway">
    <text evidence="5 13">Isoprenoid biosynthesis; isopentenyl diphosphate biosynthesis via DXP pathway; isopentenyl diphosphate from 1-deoxy-D-xylulose 5-phosphate: step 2/6.</text>
</comment>
<dbReference type="FunFam" id="3.90.550.10:FF:000003">
    <property type="entry name" value="2-C-methyl-D-erythritol 4-phosphate cytidylyltransferase"/>
    <property type="match status" value="1"/>
</dbReference>
<feature type="site" description="Positions MEP for the nucleophilic attack" evidence="13">
    <location>
        <position position="217"/>
    </location>
</feature>
<feature type="site" description="Positions MEP for the nucleophilic attack" evidence="13">
    <location>
        <position position="161"/>
    </location>
</feature>
<dbReference type="NCBIfam" id="TIGR00151">
    <property type="entry name" value="ispF"/>
    <property type="match status" value="1"/>
</dbReference>
<dbReference type="InterPro" id="IPR003526">
    <property type="entry name" value="MECDP_synthase"/>
</dbReference>
<feature type="domain" description="2-C-methyl-D-erythritol 2,4-cyclodiphosphate synthase" evidence="14">
    <location>
        <begin position="239"/>
        <end position="389"/>
    </location>
</feature>
<dbReference type="HAMAP" id="MF_00107">
    <property type="entry name" value="IspF"/>
    <property type="match status" value="1"/>
</dbReference>
<feature type="binding site" evidence="13">
    <location>
        <position position="246"/>
    </location>
    <ligand>
        <name>a divalent metal cation</name>
        <dbReference type="ChEBI" id="CHEBI:60240"/>
    </ligand>
</feature>
<dbReference type="InterPro" id="IPR001228">
    <property type="entry name" value="IspD"/>
</dbReference>
<dbReference type="SUPFAM" id="SSF69765">
    <property type="entry name" value="IpsF-like"/>
    <property type="match status" value="1"/>
</dbReference>
<comment type="pathway">
    <text evidence="4 13">Isoprenoid biosynthesis; isopentenyl diphosphate biosynthesis via DXP pathway; isopentenyl diphosphate from 1-deoxy-D-xylulose 5-phosphate: step 4/6.</text>
</comment>
<evidence type="ECO:0000256" key="8">
    <source>
        <dbReference type="ARBA" id="ARBA00022695"/>
    </source>
</evidence>
<evidence type="ECO:0000256" key="11">
    <source>
        <dbReference type="ARBA" id="ARBA00023239"/>
    </source>
</evidence>
<dbReference type="OrthoDB" id="9804336at2"/>
<feature type="site" description="Transition state stabilizer" evidence="13">
    <location>
        <position position="25"/>
    </location>
</feature>
<dbReference type="PANTHER" id="PTHR43181:SF1">
    <property type="entry name" value="2-C-METHYL-D-ERYTHRITOL 2,4-CYCLODIPHOSPHATE SYNTHASE, CHLOROPLASTIC"/>
    <property type="match status" value="1"/>
</dbReference>
<dbReference type="InterPro" id="IPR020555">
    <property type="entry name" value="MECDP_synthase_CS"/>
</dbReference>
<dbReference type="EC" id="4.6.1.12" evidence="13"/>
<evidence type="ECO:0000256" key="7">
    <source>
        <dbReference type="ARBA" id="ARBA00022679"/>
    </source>
</evidence>
<feature type="binding site" evidence="13">
    <location>
        <position position="244"/>
    </location>
    <ligand>
        <name>a divalent metal cation</name>
        <dbReference type="ChEBI" id="CHEBI:60240"/>
    </ligand>
</feature>
<comment type="caution">
    <text evidence="15">The sequence shown here is derived from an EMBL/GenBank/DDBJ whole genome shotgun (WGS) entry which is preliminary data.</text>
</comment>
<comment type="similarity">
    <text evidence="13">In the N-terminal section; belongs to the IspD/TarI cytidylyltransferase family. IspD subfamily.</text>
</comment>
<feature type="region of interest" description="2-C-methyl-D-erythritol 4-phosphate cytidylyltransferase" evidence="13">
    <location>
        <begin position="1"/>
        <end position="237"/>
    </location>
</feature>
<comment type="catalytic activity">
    <reaction evidence="2 13">
        <text>2-C-methyl-D-erythritol 4-phosphate + CTP + H(+) = 4-CDP-2-C-methyl-D-erythritol + diphosphate</text>
        <dbReference type="Rhea" id="RHEA:13429"/>
        <dbReference type="ChEBI" id="CHEBI:15378"/>
        <dbReference type="ChEBI" id="CHEBI:33019"/>
        <dbReference type="ChEBI" id="CHEBI:37563"/>
        <dbReference type="ChEBI" id="CHEBI:57823"/>
        <dbReference type="ChEBI" id="CHEBI:58262"/>
        <dbReference type="EC" id="2.7.7.60"/>
    </reaction>
</comment>
<evidence type="ECO:0000256" key="4">
    <source>
        <dbReference type="ARBA" id="ARBA00004709"/>
    </source>
</evidence>
<accession>A0A1B7XJL7</accession>
<evidence type="ECO:0000256" key="13">
    <source>
        <dbReference type="HAMAP-Rule" id="MF_01520"/>
    </source>
</evidence>
<gene>
    <name evidence="13" type="primary">ispDF</name>
    <name evidence="15" type="ORF">SP90_03450</name>
</gene>
<feature type="site" description="Transition state stabilizer" evidence="13">
    <location>
        <position position="15"/>
    </location>
</feature>
<evidence type="ECO:0000256" key="10">
    <source>
        <dbReference type="ARBA" id="ARBA00023229"/>
    </source>
</evidence>
<dbReference type="GO" id="GO:0046872">
    <property type="term" value="F:metal ion binding"/>
    <property type="evidence" value="ECO:0007669"/>
    <property type="project" value="UniProtKB-KW"/>
</dbReference>
<dbReference type="Pfam" id="PF02542">
    <property type="entry name" value="YgbB"/>
    <property type="match status" value="1"/>
</dbReference>
<feature type="region of interest" description="2-C-methyl-D-erythritol 2,4-cyclodiphosphate synthase" evidence="13">
    <location>
        <begin position="238"/>
        <end position="393"/>
    </location>
</feature>
<evidence type="ECO:0000256" key="6">
    <source>
        <dbReference type="ARBA" id="ARBA00009789"/>
    </source>
</evidence>
<dbReference type="Gene3D" id="3.90.550.10">
    <property type="entry name" value="Spore Coat Polysaccharide Biosynthesis Protein SpsA, Chain A"/>
    <property type="match status" value="1"/>
</dbReference>
<dbReference type="InterPro" id="IPR029044">
    <property type="entry name" value="Nucleotide-diphossugar_trans"/>
</dbReference>
<dbReference type="HAMAP" id="MF_01520">
    <property type="entry name" value="IspDF"/>
    <property type="match status" value="1"/>
</dbReference>
<evidence type="ECO:0000256" key="2">
    <source>
        <dbReference type="ARBA" id="ARBA00001282"/>
    </source>
</evidence>
<dbReference type="EMBL" id="JXMS01000004">
    <property type="protein sequence ID" value="OBQ55696.1"/>
    <property type="molecule type" value="Genomic_DNA"/>
</dbReference>
<dbReference type="Proteomes" id="UP000091979">
    <property type="component" value="Unassembled WGS sequence"/>
</dbReference>
<evidence type="ECO:0000256" key="9">
    <source>
        <dbReference type="ARBA" id="ARBA00022723"/>
    </source>
</evidence>
<dbReference type="STRING" id="1560234.SP90_03450"/>
<evidence type="ECO:0000256" key="1">
    <source>
        <dbReference type="ARBA" id="ARBA00000200"/>
    </source>
</evidence>
<feature type="site" description="Transition state stabilizer" evidence="13">
    <location>
        <position position="369"/>
    </location>
</feature>
<feature type="site" description="Transition state stabilizer" evidence="13">
    <location>
        <position position="270"/>
    </location>
</feature>
<dbReference type="CDD" id="cd00554">
    <property type="entry name" value="MECDP_synthase"/>
    <property type="match status" value="1"/>
</dbReference>
<reference evidence="15 16" key="1">
    <citation type="submission" date="2015-01" db="EMBL/GenBank/DDBJ databases">
        <title>Desulfovibrio sp. JC271 draft genome sequence.</title>
        <authorList>
            <person name="Shivani Y."/>
            <person name="Subhash Y."/>
            <person name="Sasikala C."/>
            <person name="Ramana C.V."/>
        </authorList>
    </citation>
    <scope>NUCLEOTIDE SEQUENCE [LARGE SCALE GENOMIC DNA]</scope>
    <source>
        <strain evidence="15 16">JC271</strain>
    </source>
</reference>
<feature type="binding site" evidence="13">
    <location>
        <position position="375"/>
    </location>
    <ligand>
        <name>4-CDP-2-C-methyl-D-erythritol 2-phosphate</name>
        <dbReference type="ChEBI" id="CHEBI:57919"/>
    </ligand>
</feature>